<evidence type="ECO:0000313" key="6">
    <source>
        <dbReference type="EMBL" id="QZA78932.1"/>
    </source>
</evidence>
<comment type="similarity">
    <text evidence="1">Belongs to the glycosyltransferase 2 family.</text>
</comment>
<protein>
    <submittedName>
        <fullName evidence="6">Glycosyltransferase family 2 protein</fullName>
    </submittedName>
</protein>
<name>A0ABX8Z9C7_9NEIS</name>
<reference evidence="6 7" key="1">
    <citation type="submission" date="2021-08" db="EMBL/GenBank/DDBJ databases">
        <title>complete genome sequencing of Deefgea sp. D25.</title>
        <authorList>
            <person name="Bae J.-W."/>
            <person name="Gim D.-H."/>
        </authorList>
    </citation>
    <scope>NUCLEOTIDE SEQUENCE [LARGE SCALE GENOMIC DNA]</scope>
    <source>
        <strain evidence="6 7">D25</strain>
    </source>
</reference>
<keyword evidence="4" id="KW-1133">Transmembrane helix</keyword>
<dbReference type="InterPro" id="IPR029044">
    <property type="entry name" value="Nucleotide-diphossugar_trans"/>
</dbReference>
<dbReference type="CDD" id="cd06438">
    <property type="entry name" value="EpsO_like"/>
    <property type="match status" value="1"/>
</dbReference>
<dbReference type="Proteomes" id="UP000825679">
    <property type="component" value="Chromosome"/>
</dbReference>
<dbReference type="InterPro" id="IPR001173">
    <property type="entry name" value="Glyco_trans_2-like"/>
</dbReference>
<feature type="domain" description="Glycosyltransferase 2-like" evidence="5">
    <location>
        <begin position="50"/>
        <end position="183"/>
    </location>
</feature>
<dbReference type="PANTHER" id="PTHR43630">
    <property type="entry name" value="POLY-BETA-1,6-N-ACETYL-D-GLUCOSAMINE SYNTHASE"/>
    <property type="match status" value="1"/>
</dbReference>
<dbReference type="PANTHER" id="PTHR43630:SF1">
    <property type="entry name" value="POLY-BETA-1,6-N-ACETYL-D-GLUCOSAMINE SYNTHASE"/>
    <property type="match status" value="1"/>
</dbReference>
<keyword evidence="4" id="KW-0472">Membrane</keyword>
<dbReference type="Gene3D" id="3.90.550.10">
    <property type="entry name" value="Spore Coat Polysaccharide Biosynthesis Protein SpsA, Chain A"/>
    <property type="match status" value="1"/>
</dbReference>
<organism evidence="6 7">
    <name type="scientific">Deefgea tanakiae</name>
    <dbReference type="NCBI Taxonomy" id="2865840"/>
    <lineage>
        <taxon>Bacteria</taxon>
        <taxon>Pseudomonadati</taxon>
        <taxon>Pseudomonadota</taxon>
        <taxon>Betaproteobacteria</taxon>
        <taxon>Neisseriales</taxon>
        <taxon>Chitinibacteraceae</taxon>
        <taxon>Deefgea</taxon>
    </lineage>
</organism>
<dbReference type="EMBL" id="CP081150">
    <property type="protein sequence ID" value="QZA78932.1"/>
    <property type="molecule type" value="Genomic_DNA"/>
</dbReference>
<gene>
    <name evidence="6" type="ORF">K4H28_05910</name>
</gene>
<evidence type="ECO:0000259" key="5">
    <source>
        <dbReference type="Pfam" id="PF00535"/>
    </source>
</evidence>
<dbReference type="SUPFAM" id="SSF53448">
    <property type="entry name" value="Nucleotide-diphospho-sugar transferases"/>
    <property type="match status" value="1"/>
</dbReference>
<keyword evidence="4" id="KW-0812">Transmembrane</keyword>
<dbReference type="RefSeq" id="WP_221007451.1">
    <property type="nucleotide sequence ID" value="NZ_CP081150.1"/>
</dbReference>
<keyword evidence="2" id="KW-0328">Glycosyltransferase</keyword>
<evidence type="ECO:0000256" key="3">
    <source>
        <dbReference type="ARBA" id="ARBA00022679"/>
    </source>
</evidence>
<evidence type="ECO:0000256" key="4">
    <source>
        <dbReference type="SAM" id="Phobius"/>
    </source>
</evidence>
<keyword evidence="3" id="KW-0808">Transferase</keyword>
<dbReference type="Pfam" id="PF00535">
    <property type="entry name" value="Glycos_transf_2"/>
    <property type="match status" value="1"/>
</dbReference>
<evidence type="ECO:0000256" key="2">
    <source>
        <dbReference type="ARBA" id="ARBA00022676"/>
    </source>
</evidence>
<sequence length="388" mass="42541">MWLELMSGIAAGAALVTLPGSWSLARWTWAARRPVTPPTLAPSNAPILLLVPAHNESASLPQTLPRLLAQAQVDGNCRVLVIADHCSDNTAEIARAFGAMVLERNEGARGKGYALAAAFALLPDVPWYLIVDADSRLDANFLAVLRCKMAENPDGIQARYEPDCASDDPNAALRHWALHAFNVIRPRGRAALGESVGLLGNGFALSNATLQRVPYQAGSIVEDLEYQLSLAAAHCKLAWLEDVAVYGEMPQGENARVQRQRWEGGRLAMIRRNVLPLMIRICRGETHLWPILQELTLLPLSQHMLLLLLACSAGGWPQALGLLGLLVLMFHTGLALFELPRALRSSALLCAPRYVVWKIMQLPSIFRGSRSGALWQRSVRHIEQEKTS</sequence>
<accession>A0ABX8Z9C7</accession>
<evidence type="ECO:0000256" key="1">
    <source>
        <dbReference type="ARBA" id="ARBA00006739"/>
    </source>
</evidence>
<keyword evidence="7" id="KW-1185">Reference proteome</keyword>
<evidence type="ECO:0000313" key="7">
    <source>
        <dbReference type="Proteomes" id="UP000825679"/>
    </source>
</evidence>
<proteinExistence type="inferred from homology"/>
<feature type="transmembrane region" description="Helical" evidence="4">
    <location>
        <begin position="316"/>
        <end position="337"/>
    </location>
</feature>